<evidence type="ECO:0000313" key="2">
    <source>
        <dbReference type="EMBL" id="GAA0645550.1"/>
    </source>
</evidence>
<comment type="caution">
    <text evidence="2">The sequence shown here is derived from an EMBL/GenBank/DDBJ whole genome shotgun (WGS) entry which is preliminary data.</text>
</comment>
<dbReference type="SMART" id="SM00933">
    <property type="entry name" value="NurA"/>
    <property type="match status" value="1"/>
</dbReference>
<dbReference type="RefSeq" id="WP_227261822.1">
    <property type="nucleotide sequence ID" value="NZ_BAAADU010000002.1"/>
</dbReference>
<name>A0AAV3SZE9_9EURY</name>
<proteinExistence type="predicted"/>
<feature type="domain" description="NurA" evidence="1">
    <location>
        <begin position="74"/>
        <end position="381"/>
    </location>
</feature>
<dbReference type="AlphaFoldDB" id="A0AAV3SZE9"/>
<dbReference type="Proteomes" id="UP001500194">
    <property type="component" value="Unassembled WGS sequence"/>
</dbReference>
<evidence type="ECO:0000313" key="3">
    <source>
        <dbReference type="Proteomes" id="UP001500194"/>
    </source>
</evidence>
<evidence type="ECO:0000259" key="1">
    <source>
        <dbReference type="SMART" id="SM00933"/>
    </source>
</evidence>
<reference evidence="2 3" key="1">
    <citation type="journal article" date="2019" name="Int. J. Syst. Evol. Microbiol.">
        <title>The Global Catalogue of Microorganisms (GCM) 10K type strain sequencing project: providing services to taxonomists for standard genome sequencing and annotation.</title>
        <authorList>
            <consortium name="The Broad Institute Genomics Platform"/>
            <consortium name="The Broad Institute Genome Sequencing Center for Infectious Disease"/>
            <person name="Wu L."/>
            <person name="Ma J."/>
        </authorList>
    </citation>
    <scope>NUCLEOTIDE SEQUENCE [LARGE SCALE GENOMIC DNA]</scope>
    <source>
        <strain evidence="2 3">JCM 16327</strain>
    </source>
</reference>
<keyword evidence="3" id="KW-1185">Reference proteome</keyword>
<accession>A0AAV3SZE9</accession>
<dbReference type="InterPro" id="IPR018977">
    <property type="entry name" value="NurA_domain"/>
</dbReference>
<gene>
    <name evidence="2" type="ORF">GCM10009019_04650</name>
</gene>
<dbReference type="GeneID" id="68572419"/>
<dbReference type="EMBL" id="BAAADU010000002">
    <property type="protein sequence ID" value="GAA0645550.1"/>
    <property type="molecule type" value="Genomic_DNA"/>
</dbReference>
<protein>
    <submittedName>
        <fullName evidence="2">DNA double-strand break repair nuclease NurA</fullName>
    </submittedName>
</protein>
<dbReference type="Pfam" id="PF09376">
    <property type="entry name" value="NurA"/>
    <property type="match status" value="1"/>
</dbReference>
<organism evidence="2 3">
    <name type="scientific">Salarchaeum japonicum</name>
    <dbReference type="NCBI Taxonomy" id="555573"/>
    <lineage>
        <taxon>Archaea</taxon>
        <taxon>Methanobacteriati</taxon>
        <taxon>Methanobacteriota</taxon>
        <taxon>Stenosarchaea group</taxon>
        <taxon>Halobacteria</taxon>
        <taxon>Halobacteriales</taxon>
        <taxon>Halobacteriaceae</taxon>
    </lineage>
</organism>
<sequence>MTLDPVHFDGITDLVRRVSHDIDEDEHRDQAVRAWDAYFDPLYRDGEEVLAPLGDVQRYAVDIADAGGQPDQFDTVHGLDSGTVNPRTFKNGLVLDIAQAAMGVSPSDTDTHRARTVITTVHPTDDTVTISATDDWQKQDAGYWRGQIFEAPRVERDETAVVHGLALYLAESEHALEHADRVSDLLVLDGPLYPKIIANWLDQARPLSDLPLEDPLVQSVVGNYVDLVERFVERGVPLAGFVKNVQSRGIVNTLAEKTNAPWTDDAAFFTQLLERRDGRDRDTDDLTYTNWFVSRTGYDREFSTLGDRLSLDLDLDPEAYEVAFFVVYDPRTDVLFKVELPRAFAEDETCRDRLTNHVLAEVAHEAGPPEAIGKADELARIGIQEKTELVGALEDTLDTECRSTYDDERWG</sequence>